<evidence type="ECO:0000259" key="2">
    <source>
        <dbReference type="Pfam" id="PF14780"/>
    </source>
</evidence>
<dbReference type="PANTHER" id="PTHR34761">
    <property type="entry name" value="NUCLEOLUS AND NEURAL PROGENITOR PROTEIN"/>
    <property type="match status" value="1"/>
</dbReference>
<protein>
    <recommendedName>
        <fullName evidence="2">Nucleolus and neural progenitor protein-like N-terminal domain-containing protein</fullName>
    </recommendedName>
</protein>
<name>A0A0A9YYB6_LYGHE</name>
<evidence type="ECO:0000313" key="5">
    <source>
        <dbReference type="EMBL" id="JAQ07708.1"/>
    </source>
</evidence>
<reference evidence="4" key="1">
    <citation type="journal article" date="2014" name="PLoS ONE">
        <title>Transcriptome-Based Identification of ABC Transporters in the Western Tarnished Plant Bug Lygus hesperus.</title>
        <authorList>
            <person name="Hull J.J."/>
            <person name="Chaney K."/>
            <person name="Geib S.M."/>
            <person name="Fabrick J.A."/>
            <person name="Brent C.S."/>
            <person name="Walsh D."/>
            <person name="Lavine L.C."/>
        </authorList>
    </citation>
    <scope>NUCLEOTIDE SEQUENCE</scope>
</reference>
<feature type="compositionally biased region" description="Basic and acidic residues" evidence="1">
    <location>
        <begin position="288"/>
        <end position="311"/>
    </location>
</feature>
<dbReference type="EMBL" id="GBHO01006400">
    <property type="protein sequence ID" value="JAG37204.1"/>
    <property type="molecule type" value="Transcribed_RNA"/>
</dbReference>
<evidence type="ECO:0000256" key="1">
    <source>
        <dbReference type="SAM" id="MobiDB-lite"/>
    </source>
</evidence>
<dbReference type="EMBL" id="GBHO01006403">
    <property type="protein sequence ID" value="JAG37201.1"/>
    <property type="molecule type" value="Transcribed_RNA"/>
</dbReference>
<dbReference type="AlphaFoldDB" id="A0A0A9YYB6"/>
<sequence>MVSVAIPFWNKKRITPPTTSPKKLFTNGRNVVLSRKISSLRALLSEILTKLDKTNILHKEAAILSRFVYRMKKVFRQDKGFKYIQMLLKTLKNYLSLDLKQVISTLREGCYESYCPSKQMIEWGLVSIMRFAALFHRAHFLSERCASILKERFSTGHHWKLAALCLGIISRVWALADYFVVKSCDWFLNLTNYLSIAVAAEEQWLPADCSLPGDLQSWLGSPAYLTIPFSESKVDDGELNALEKSVGKLKTDSKQDKAIIKPSKPSSSFMQDLPISAAMELDEDVGEEISRDAEAQEKCLKRKEHSKDKLNAKKKRKKVSM</sequence>
<reference evidence="4" key="2">
    <citation type="submission" date="2014-07" db="EMBL/GenBank/DDBJ databases">
        <authorList>
            <person name="Hull J."/>
        </authorList>
    </citation>
    <scope>NUCLEOTIDE SEQUENCE</scope>
</reference>
<evidence type="ECO:0000313" key="6">
    <source>
        <dbReference type="EMBL" id="JAQ14569.1"/>
    </source>
</evidence>
<feature type="compositionally biased region" description="Basic residues" evidence="1">
    <location>
        <begin position="312"/>
        <end position="321"/>
    </location>
</feature>
<dbReference type="EMBL" id="GDHC01004060">
    <property type="protein sequence ID" value="JAQ14569.1"/>
    <property type="molecule type" value="Transcribed_RNA"/>
</dbReference>
<dbReference type="EMBL" id="GDHC01010921">
    <property type="protein sequence ID" value="JAQ07708.1"/>
    <property type="molecule type" value="Transcribed_RNA"/>
</dbReference>
<evidence type="ECO:0000313" key="3">
    <source>
        <dbReference type="EMBL" id="JAG37201.1"/>
    </source>
</evidence>
<evidence type="ECO:0000313" key="4">
    <source>
        <dbReference type="EMBL" id="JAG37204.1"/>
    </source>
</evidence>
<organism evidence="4">
    <name type="scientific">Lygus hesperus</name>
    <name type="common">Western plant bug</name>
    <dbReference type="NCBI Taxonomy" id="30085"/>
    <lineage>
        <taxon>Eukaryota</taxon>
        <taxon>Metazoa</taxon>
        <taxon>Ecdysozoa</taxon>
        <taxon>Arthropoda</taxon>
        <taxon>Hexapoda</taxon>
        <taxon>Insecta</taxon>
        <taxon>Pterygota</taxon>
        <taxon>Neoptera</taxon>
        <taxon>Paraneoptera</taxon>
        <taxon>Hemiptera</taxon>
        <taxon>Heteroptera</taxon>
        <taxon>Panheteroptera</taxon>
        <taxon>Cimicomorpha</taxon>
        <taxon>Miridae</taxon>
        <taxon>Mirini</taxon>
        <taxon>Lygus</taxon>
    </lineage>
</organism>
<accession>A0A0A9YYB6</accession>
<dbReference type="InterPro" id="IPR052835">
    <property type="entry name" value="Nepro"/>
</dbReference>
<dbReference type="PANTHER" id="PTHR34761:SF1">
    <property type="entry name" value="NUCLEOLUS AND NEURAL PROGENITOR PROTEIN"/>
    <property type="match status" value="1"/>
</dbReference>
<dbReference type="GO" id="GO:0005634">
    <property type="term" value="C:nucleus"/>
    <property type="evidence" value="ECO:0007669"/>
    <property type="project" value="TreeGrafter"/>
</dbReference>
<dbReference type="EMBL" id="GDHC01001718">
    <property type="protein sequence ID" value="JAQ16911.1"/>
    <property type="molecule type" value="Transcribed_RNA"/>
</dbReference>
<dbReference type="GO" id="GO:0045747">
    <property type="term" value="P:positive regulation of Notch signaling pathway"/>
    <property type="evidence" value="ECO:0007669"/>
    <property type="project" value="TreeGrafter"/>
</dbReference>
<proteinExistence type="predicted"/>
<reference evidence="5" key="3">
    <citation type="journal article" date="2016" name="Gigascience">
        <title>De novo construction of an expanded transcriptome assembly for the western tarnished plant bug, Lygus hesperus.</title>
        <authorList>
            <person name="Tassone E.E."/>
            <person name="Geib S.M."/>
            <person name="Hall B."/>
            <person name="Fabrick J.A."/>
            <person name="Brent C.S."/>
            <person name="Hull J.J."/>
        </authorList>
    </citation>
    <scope>NUCLEOTIDE SEQUENCE</scope>
</reference>
<feature type="domain" description="Nucleolus and neural progenitor protein-like N-terminal" evidence="2">
    <location>
        <begin position="9"/>
        <end position="190"/>
    </location>
</feature>
<dbReference type="Pfam" id="PF14780">
    <property type="entry name" value="NEPRO_N"/>
    <property type="match status" value="1"/>
</dbReference>
<dbReference type="InterPro" id="IPR027951">
    <property type="entry name" value="Nepro_N"/>
</dbReference>
<evidence type="ECO:0000313" key="7">
    <source>
        <dbReference type="EMBL" id="JAQ16911.1"/>
    </source>
</evidence>
<feature type="region of interest" description="Disordered" evidence="1">
    <location>
        <begin position="284"/>
        <end position="321"/>
    </location>
</feature>
<gene>
    <name evidence="4" type="ORF">CM83_36848</name>
    <name evidence="3" type="ORF">CM83_36849</name>
    <name evidence="7" type="ORF">g.41793</name>
    <name evidence="6" type="ORF">g.41795</name>
    <name evidence="5" type="ORF">g.41796</name>
</gene>